<dbReference type="InterPro" id="IPR004630">
    <property type="entry name" value="UPF0324_YeiH-like"/>
</dbReference>
<organism evidence="8 9">
    <name type="scientific">Porphyromonas asaccharolytica (strain ATCC 25260 / DSM 20707 / BCRC 10618 / CCUG 7834 / JCM 6326 / LMG 13178 / VPI 4198 / B440)</name>
    <name type="common">Bacteroides asaccharolyticus</name>
    <dbReference type="NCBI Taxonomy" id="879243"/>
    <lineage>
        <taxon>Bacteria</taxon>
        <taxon>Pseudomonadati</taxon>
        <taxon>Bacteroidota</taxon>
        <taxon>Bacteroidia</taxon>
        <taxon>Bacteroidales</taxon>
        <taxon>Porphyromonadaceae</taxon>
        <taxon>Porphyromonas</taxon>
    </lineage>
</organism>
<dbReference type="AlphaFoldDB" id="F4KM59"/>
<evidence type="ECO:0000313" key="8">
    <source>
        <dbReference type="EMBL" id="AEE13225.1"/>
    </source>
</evidence>
<feature type="transmembrane region" description="Helical" evidence="7">
    <location>
        <begin position="260"/>
        <end position="281"/>
    </location>
</feature>
<dbReference type="KEGG" id="pah:Poras_1285"/>
<feature type="transmembrane region" description="Helical" evidence="7">
    <location>
        <begin position="329"/>
        <end position="350"/>
    </location>
</feature>
<feature type="transmembrane region" description="Helical" evidence="7">
    <location>
        <begin position="38"/>
        <end position="56"/>
    </location>
</feature>
<evidence type="ECO:0000256" key="7">
    <source>
        <dbReference type="SAM" id="Phobius"/>
    </source>
</evidence>
<keyword evidence="4 7" id="KW-0812">Transmembrane</keyword>
<name>F4KM59_PORAD</name>
<evidence type="ECO:0000256" key="2">
    <source>
        <dbReference type="ARBA" id="ARBA00007977"/>
    </source>
</evidence>
<evidence type="ECO:0000256" key="6">
    <source>
        <dbReference type="ARBA" id="ARBA00023136"/>
    </source>
</evidence>
<dbReference type="HOGENOM" id="CLU_033541_0_0_10"/>
<evidence type="ECO:0000256" key="3">
    <source>
        <dbReference type="ARBA" id="ARBA00022475"/>
    </source>
</evidence>
<keyword evidence="3" id="KW-1003">Cell membrane</keyword>
<feature type="transmembrane region" description="Helical" evidence="7">
    <location>
        <begin position="230"/>
        <end position="248"/>
    </location>
</feature>
<gene>
    <name evidence="8" type="ordered locus">Poras_1285</name>
</gene>
<sequence>MTKAISRPTQGFWCGLLLMAAFAAVAVLLAQLPLFKETLRISPLIISVLIGMIYANTLRHKLNPAWVPGLAFSSKRILRLAIVFYAFRLTLTDIYAAGLTAFVYDLIIVSSVILLGVLIGRWLKMDRDTAILTASGSAICGAAAVLGTEPVLGASSEKTVIAVATVVLFGTLSMFVYPLVHATGWLGLTDHQMAIYTGGTLHEVAHVAGAGGAMGEAIASTATITKMIRVILLAPFLLILTSVLHRGGRGVATAQRKVSIPWFAIWFLIMICVNTLIAYLAEQQSLTTLYQQICGGIRWADDFGLCMAMAALGSDASFARFRKAGGKPFLLAGALYLWLTIGGYCLIRLIG</sequence>
<dbReference type="RefSeq" id="WP_013760630.1">
    <property type="nucleotide sequence ID" value="NC_015501.1"/>
</dbReference>
<dbReference type="eggNOG" id="COG2855">
    <property type="taxonomic scope" value="Bacteria"/>
</dbReference>
<dbReference type="NCBIfam" id="TIGR00698">
    <property type="entry name" value="YeiH family putative sulfate export transporter"/>
    <property type="match status" value="1"/>
</dbReference>
<reference evidence="9" key="1">
    <citation type="submission" date="2011-04" db="EMBL/GenBank/DDBJ databases">
        <title>The complete genome of Porphyromonas asaccharolytica DSM 20707.</title>
        <authorList>
            <person name="Lucas S."/>
            <person name="Han J."/>
            <person name="Lapidus A."/>
            <person name="Bruce D."/>
            <person name="Goodwin L."/>
            <person name="Pitluck S."/>
            <person name="Peters L."/>
            <person name="Kyrpides N."/>
            <person name="Mavromatis K."/>
            <person name="Ivanova N."/>
            <person name="Ovchinnikova G."/>
            <person name="Pagani I."/>
            <person name="Lu M."/>
            <person name="Detter J.C."/>
            <person name="Tapia R."/>
            <person name="Han C."/>
            <person name="Land M."/>
            <person name="Hauser L."/>
            <person name="Markowitz V."/>
            <person name="Cheng J.-F."/>
            <person name="Hugenholtz P."/>
            <person name="Woyke T."/>
            <person name="Wu D."/>
            <person name="Gronow S."/>
            <person name="Wellnitz S."/>
            <person name="Brambilla E."/>
            <person name="Klenk H.-P."/>
            <person name="Eisen J.A."/>
        </authorList>
    </citation>
    <scope>NUCLEOTIDE SEQUENCE [LARGE SCALE GENOMIC DNA]</scope>
    <source>
        <strain evidence="9">ATCC 25260 / DSM 20707 / VPI 4198</strain>
    </source>
</reference>
<dbReference type="Proteomes" id="UP000006545">
    <property type="component" value="Chromosome"/>
</dbReference>
<feature type="transmembrane region" description="Helical" evidence="7">
    <location>
        <begin position="12"/>
        <end position="32"/>
    </location>
</feature>
<dbReference type="Pfam" id="PF03601">
    <property type="entry name" value="Cons_hypoth698"/>
    <property type="match status" value="1"/>
</dbReference>
<evidence type="ECO:0000313" key="9">
    <source>
        <dbReference type="Proteomes" id="UP000006545"/>
    </source>
</evidence>
<evidence type="ECO:0000256" key="1">
    <source>
        <dbReference type="ARBA" id="ARBA00004651"/>
    </source>
</evidence>
<feature type="transmembrane region" description="Helical" evidence="7">
    <location>
        <begin position="160"/>
        <end position="180"/>
    </location>
</feature>
<protein>
    <submittedName>
        <fullName evidence="8">Uncharacterized protein family UPF0324</fullName>
    </submittedName>
</protein>
<dbReference type="GO" id="GO:0005886">
    <property type="term" value="C:plasma membrane"/>
    <property type="evidence" value="ECO:0007669"/>
    <property type="project" value="UniProtKB-SubCell"/>
</dbReference>
<dbReference type="InterPro" id="IPR018383">
    <property type="entry name" value="UPF0324_pro"/>
</dbReference>
<dbReference type="PANTHER" id="PTHR30106:SF2">
    <property type="entry name" value="UPF0324 INNER MEMBRANE PROTEIN YEIH"/>
    <property type="match status" value="1"/>
</dbReference>
<comment type="subcellular location">
    <subcellularLocation>
        <location evidence="1">Cell membrane</location>
        <topology evidence="1">Multi-pass membrane protein</topology>
    </subcellularLocation>
</comment>
<keyword evidence="6 7" id="KW-0472">Membrane</keyword>
<keyword evidence="9" id="KW-1185">Reference proteome</keyword>
<feature type="transmembrane region" description="Helical" evidence="7">
    <location>
        <begin position="102"/>
        <end position="123"/>
    </location>
</feature>
<evidence type="ECO:0000256" key="5">
    <source>
        <dbReference type="ARBA" id="ARBA00022989"/>
    </source>
</evidence>
<proteinExistence type="inferred from homology"/>
<dbReference type="OrthoDB" id="9811391at2"/>
<dbReference type="PANTHER" id="PTHR30106">
    <property type="entry name" value="INNER MEMBRANE PROTEIN YEIH-RELATED"/>
    <property type="match status" value="1"/>
</dbReference>
<evidence type="ECO:0000256" key="4">
    <source>
        <dbReference type="ARBA" id="ARBA00022692"/>
    </source>
</evidence>
<feature type="transmembrane region" description="Helical" evidence="7">
    <location>
        <begin position="130"/>
        <end position="148"/>
    </location>
</feature>
<accession>F4KM59</accession>
<dbReference type="EMBL" id="CP002689">
    <property type="protein sequence ID" value="AEE13225.1"/>
    <property type="molecule type" value="Genomic_DNA"/>
</dbReference>
<keyword evidence="5 7" id="KW-1133">Transmembrane helix</keyword>
<comment type="similarity">
    <text evidence="2">Belongs to the UPF0324 family.</text>
</comment>
<feature type="transmembrane region" description="Helical" evidence="7">
    <location>
        <begin position="77"/>
        <end position="96"/>
    </location>
</feature>